<dbReference type="SMART" id="SM00355">
    <property type="entry name" value="ZnF_C2H2"/>
    <property type="match status" value="9"/>
</dbReference>
<dbReference type="AlphaFoldDB" id="A0AAV2J9W6"/>
<dbReference type="Proteomes" id="UP001497482">
    <property type="component" value="Chromosome 11"/>
</dbReference>
<dbReference type="PROSITE" id="PS00028">
    <property type="entry name" value="ZINC_FINGER_C2H2_1"/>
    <property type="match status" value="5"/>
</dbReference>
<evidence type="ECO:0000256" key="19">
    <source>
        <dbReference type="ARBA" id="ARBA00033238"/>
    </source>
</evidence>
<dbReference type="InterPro" id="IPR000715">
    <property type="entry name" value="Glycosyl_transferase_4"/>
</dbReference>
<dbReference type="Pfam" id="PF13894">
    <property type="entry name" value="zf-C2H2_4"/>
    <property type="match status" value="1"/>
</dbReference>
<comment type="function">
    <text evidence="20">UDP-N-acetylglucosamine--dolichyl-phosphate N-acetylglucosaminephosphotransferase that operates in the biosynthetic pathway of dolichol-linked oligosaccharides, the glycan precursors employed in protein asparagine (N)-glycosylation. The assembly of dolichol-linked oligosaccharides begins on the cytosolic side of the endoplasmic reticulum membrane and finishes in its lumen. The sequential addition of sugars to dolichol pyrophosphate produces dolichol-linked oligosaccharides containing fourteen sugars, including two GlcNAcs, nine mannoses and three glucoses. Once assembled, the oligosaccharide is transferred from the lipid to nascent proteins by oligosaccharyltransferases. Catalyzes the initial step of dolichol-linked oligosaccharide biosynthesis, transfering GlcNAc-1-P from cytosolic UDP-GlcNAc onto the carrier lipid dolichyl phosphate (P-dolichol), yielding GlcNAc-P-P-dolichol embedded in the cytoplasmic leaflet of the endoplasmic reticulum membrane.</text>
</comment>
<comment type="catalytic activity">
    <reaction evidence="21">
        <text>a di-trans,poly-cis-dolichyl phosphate + UDP-N-acetyl-alpha-D-glucosamine = an N-acetyl-alpha-D-glucosaminyl-diphospho-di-trans,poly-cis-dolichol + UMP</text>
        <dbReference type="Rhea" id="RHEA:13289"/>
        <dbReference type="Rhea" id="RHEA-COMP:19498"/>
        <dbReference type="Rhea" id="RHEA-COMP:19507"/>
        <dbReference type="ChEBI" id="CHEBI:57683"/>
        <dbReference type="ChEBI" id="CHEBI:57705"/>
        <dbReference type="ChEBI" id="CHEBI:57865"/>
        <dbReference type="ChEBI" id="CHEBI:58427"/>
        <dbReference type="EC" id="2.7.8.15"/>
    </reaction>
    <physiologicalReaction direction="left-to-right" evidence="21">
        <dbReference type="Rhea" id="RHEA:13290"/>
    </physiologicalReaction>
</comment>
<evidence type="ECO:0000256" key="23">
    <source>
        <dbReference type="PROSITE-ProRule" id="PRU00302"/>
    </source>
</evidence>
<keyword evidence="10 24" id="KW-0812">Transmembrane</keyword>
<dbReference type="EC" id="2.7.8.15" evidence="6"/>
<organism evidence="27 28">
    <name type="scientific">Knipowitschia caucasica</name>
    <name type="common">Caucasian dwarf goby</name>
    <name type="synonym">Pomatoschistus caucasicus</name>
    <dbReference type="NCBI Taxonomy" id="637954"/>
    <lineage>
        <taxon>Eukaryota</taxon>
        <taxon>Metazoa</taxon>
        <taxon>Chordata</taxon>
        <taxon>Craniata</taxon>
        <taxon>Vertebrata</taxon>
        <taxon>Euteleostomi</taxon>
        <taxon>Actinopterygii</taxon>
        <taxon>Neopterygii</taxon>
        <taxon>Teleostei</taxon>
        <taxon>Neoteleostei</taxon>
        <taxon>Acanthomorphata</taxon>
        <taxon>Gobiaria</taxon>
        <taxon>Gobiiformes</taxon>
        <taxon>Gobioidei</taxon>
        <taxon>Gobiidae</taxon>
        <taxon>Gobiinae</taxon>
        <taxon>Knipowitschia</taxon>
    </lineage>
</organism>
<dbReference type="SUPFAM" id="SSF57667">
    <property type="entry name" value="beta-beta-alpha zinc fingers"/>
    <property type="match status" value="2"/>
</dbReference>
<keyword evidence="8" id="KW-0328">Glycosyltransferase</keyword>
<evidence type="ECO:0000256" key="16">
    <source>
        <dbReference type="ARBA" id="ARBA00023157"/>
    </source>
</evidence>
<keyword evidence="22" id="KW-0863">Zinc-finger</keyword>
<gene>
    <name evidence="27" type="ORF">KC01_LOCUS5490</name>
</gene>
<evidence type="ECO:0000256" key="6">
    <source>
        <dbReference type="ARBA" id="ARBA00013225"/>
    </source>
</evidence>
<feature type="transmembrane region" description="Helical" evidence="24">
    <location>
        <begin position="280"/>
        <end position="300"/>
    </location>
</feature>
<keyword evidence="11" id="KW-0479">Metal-binding</keyword>
<evidence type="ECO:0000259" key="26">
    <source>
        <dbReference type="PROSITE" id="PS50923"/>
    </source>
</evidence>
<keyword evidence="14 24" id="KW-1133">Transmembrane helix</keyword>
<dbReference type="GO" id="GO:0006488">
    <property type="term" value="P:dolichol-linked oligosaccharide biosynthetic process"/>
    <property type="evidence" value="ECO:0007669"/>
    <property type="project" value="InterPro"/>
</dbReference>
<evidence type="ECO:0000259" key="25">
    <source>
        <dbReference type="PROSITE" id="PS50157"/>
    </source>
</evidence>
<accession>A0AAV2J9W6</accession>
<evidence type="ECO:0000256" key="2">
    <source>
        <dbReference type="ARBA" id="ARBA00004477"/>
    </source>
</evidence>
<name>A0AAV2J9W6_KNICA</name>
<dbReference type="Pfam" id="PF00096">
    <property type="entry name" value="zf-C2H2"/>
    <property type="match status" value="2"/>
</dbReference>
<feature type="domain" description="C2H2-type" evidence="25">
    <location>
        <begin position="651"/>
        <end position="679"/>
    </location>
</feature>
<keyword evidence="22" id="KW-0862">Zinc</keyword>
<evidence type="ECO:0000256" key="20">
    <source>
        <dbReference type="ARBA" id="ARBA00044717"/>
    </source>
</evidence>
<evidence type="ECO:0000256" key="11">
    <source>
        <dbReference type="ARBA" id="ARBA00022723"/>
    </source>
</evidence>
<evidence type="ECO:0000256" key="22">
    <source>
        <dbReference type="PROSITE-ProRule" id="PRU00042"/>
    </source>
</evidence>
<feature type="domain" description="C2H2-type" evidence="25">
    <location>
        <begin position="564"/>
        <end position="593"/>
    </location>
</feature>
<dbReference type="InterPro" id="IPR036236">
    <property type="entry name" value="Znf_C2H2_sf"/>
</dbReference>
<dbReference type="PROSITE" id="PS50923">
    <property type="entry name" value="SUSHI"/>
    <property type="match status" value="1"/>
</dbReference>
<dbReference type="PANTHER" id="PTHR10571">
    <property type="entry name" value="UDP-N-ACETYLGLUCOSAMINE--DOLICHYL-PHOSPHATE N-ACETYLGLUCOSAMINEPHOSPHOTRANSFERASE"/>
    <property type="match status" value="1"/>
</dbReference>
<feature type="transmembrane region" description="Helical" evidence="24">
    <location>
        <begin position="382"/>
        <end position="404"/>
    </location>
</feature>
<feature type="transmembrane region" description="Helical" evidence="24">
    <location>
        <begin position="226"/>
        <end position="244"/>
    </location>
</feature>
<feature type="domain" description="C2H2-type" evidence="25">
    <location>
        <begin position="625"/>
        <end position="652"/>
    </location>
</feature>
<dbReference type="EMBL" id="OZ035833">
    <property type="protein sequence ID" value="CAL1573618.1"/>
    <property type="molecule type" value="Genomic_DNA"/>
</dbReference>
<evidence type="ECO:0000256" key="8">
    <source>
        <dbReference type="ARBA" id="ARBA00022676"/>
    </source>
</evidence>
<comment type="caution">
    <text evidence="23">Lacks conserved residue(s) required for the propagation of feature annotation.</text>
</comment>
<keyword evidence="15 24" id="KW-0472">Membrane</keyword>
<evidence type="ECO:0000313" key="28">
    <source>
        <dbReference type="Proteomes" id="UP001497482"/>
    </source>
</evidence>
<keyword evidence="9" id="KW-0808">Transferase</keyword>
<dbReference type="GO" id="GO:0008270">
    <property type="term" value="F:zinc ion binding"/>
    <property type="evidence" value="ECO:0007669"/>
    <property type="project" value="UniProtKB-KW"/>
</dbReference>
<dbReference type="Pfam" id="PF00953">
    <property type="entry name" value="Glycos_transf_4"/>
    <property type="match status" value="1"/>
</dbReference>
<keyword evidence="16" id="KW-1015">Disulfide bond</keyword>
<feature type="domain" description="Sushi" evidence="26">
    <location>
        <begin position="934"/>
        <end position="990"/>
    </location>
</feature>
<dbReference type="GO" id="GO:0016757">
    <property type="term" value="F:glycosyltransferase activity"/>
    <property type="evidence" value="ECO:0007669"/>
    <property type="project" value="UniProtKB-KW"/>
</dbReference>
<feature type="transmembrane region" description="Helical" evidence="24">
    <location>
        <begin position="98"/>
        <end position="117"/>
    </location>
</feature>
<dbReference type="GO" id="GO:0005789">
    <property type="term" value="C:endoplasmic reticulum membrane"/>
    <property type="evidence" value="ECO:0007669"/>
    <property type="project" value="UniProtKB-SubCell"/>
</dbReference>
<evidence type="ECO:0000256" key="14">
    <source>
        <dbReference type="ARBA" id="ARBA00022989"/>
    </source>
</evidence>
<feature type="transmembrane region" description="Helical" evidence="24">
    <location>
        <begin position="172"/>
        <end position="191"/>
    </location>
</feature>
<feature type="transmembrane region" description="Helical" evidence="24">
    <location>
        <begin position="256"/>
        <end position="274"/>
    </location>
</feature>
<keyword evidence="12" id="KW-0256">Endoplasmic reticulum</keyword>
<dbReference type="SUPFAM" id="SSF57535">
    <property type="entry name" value="Complement control module/SCR domain"/>
    <property type="match status" value="1"/>
</dbReference>
<comment type="cofactor">
    <cofactor evidence="1">
        <name>Mg(2+)</name>
        <dbReference type="ChEBI" id="CHEBI:18420"/>
    </cofactor>
</comment>
<reference evidence="27 28" key="1">
    <citation type="submission" date="2024-04" db="EMBL/GenBank/DDBJ databases">
        <authorList>
            <person name="Waldvogel A.-M."/>
            <person name="Schoenle A."/>
        </authorList>
    </citation>
    <scope>NUCLEOTIDE SEQUENCE [LARGE SCALE GENOMIC DNA]</scope>
</reference>
<evidence type="ECO:0000256" key="7">
    <source>
        <dbReference type="ARBA" id="ARBA00017659"/>
    </source>
</evidence>
<feature type="transmembrane region" description="Helical" evidence="24">
    <location>
        <begin position="198"/>
        <end position="214"/>
    </location>
</feature>
<dbReference type="PROSITE" id="PS50157">
    <property type="entry name" value="ZINC_FINGER_C2H2_2"/>
    <property type="match status" value="5"/>
</dbReference>
<comment type="subunit">
    <text evidence="5">Homodimer.</text>
</comment>
<evidence type="ECO:0000256" key="1">
    <source>
        <dbReference type="ARBA" id="ARBA00001946"/>
    </source>
</evidence>
<evidence type="ECO:0000256" key="9">
    <source>
        <dbReference type="ARBA" id="ARBA00022679"/>
    </source>
</evidence>
<feature type="domain" description="C2H2-type" evidence="25">
    <location>
        <begin position="680"/>
        <end position="707"/>
    </location>
</feature>
<dbReference type="InterPro" id="IPR013087">
    <property type="entry name" value="Znf_C2H2_type"/>
</dbReference>
<protein>
    <recommendedName>
        <fullName evidence="7">UDP-N-acetylglucosamine--dolichyl-phosphate N-acetylglucosaminephosphotransferase</fullName>
        <ecNumber evidence="6">2.7.8.15</ecNumber>
    </recommendedName>
    <alternativeName>
        <fullName evidence="18">GlcNAc-1-P transferase</fullName>
    </alternativeName>
    <alternativeName>
        <fullName evidence="19">N-acetylglucosamine-1-phosphate transferase</fullName>
    </alternativeName>
</protein>
<keyword evidence="23" id="KW-0768">Sushi</keyword>
<dbReference type="Pfam" id="PF00084">
    <property type="entry name" value="Sushi"/>
    <property type="match status" value="1"/>
</dbReference>
<feature type="transmembrane region" description="Helical" evidence="24">
    <location>
        <begin position="129"/>
        <end position="152"/>
    </location>
</feature>
<comment type="pathway">
    <text evidence="3">Protein modification; protein glycosylation.</text>
</comment>
<dbReference type="SMART" id="SM00032">
    <property type="entry name" value="CCP"/>
    <property type="match status" value="1"/>
</dbReference>
<evidence type="ECO:0000256" key="13">
    <source>
        <dbReference type="ARBA" id="ARBA00022842"/>
    </source>
</evidence>
<comment type="similarity">
    <text evidence="4">Belongs to the glycosyltransferase 4 family.</text>
</comment>
<evidence type="ECO:0000256" key="21">
    <source>
        <dbReference type="ARBA" id="ARBA00045078"/>
    </source>
</evidence>
<evidence type="ECO:0000256" key="18">
    <source>
        <dbReference type="ARBA" id="ARBA00029567"/>
    </source>
</evidence>
<evidence type="ECO:0000256" key="5">
    <source>
        <dbReference type="ARBA" id="ARBA00011738"/>
    </source>
</evidence>
<keyword evidence="17" id="KW-0325">Glycoprotein</keyword>
<dbReference type="GO" id="GO:0003975">
    <property type="term" value="F:UDP-N-acetylglucosamine-dolichyl-phosphate N-acetylglucosaminephosphotransferase activity"/>
    <property type="evidence" value="ECO:0007669"/>
    <property type="project" value="UniProtKB-EC"/>
</dbReference>
<dbReference type="CDD" id="cd06855">
    <property type="entry name" value="GT_GPT_euk"/>
    <property type="match status" value="1"/>
</dbReference>
<sequence length="1060" mass="120768">MRGLQDSFVSNTGSENSFRSKLTCCLATIKLIPAFRAHFISARLYGIDLNKTSKKEVPESQGVISGTVFLIILFCFIPVPFLSCFVGDQCMGFPHDEFVQLIGALLAICCMIFLGFADDVLNLRWRHKLLLPTMASLPLLMVYFTNFGNTVIVVPKPFRVLLGLHLDLGILYYVYMGMLAVFCTNAINILAGINGIESGQALFIAGSIITFNFLELTGDYGADHVFSLYFMMPFFFTTLGLFYHNWYPSSVFVGDTFCYFAGMTFAVVGILGHFSKTMLLFFIPQVANFIYSLPQLFHIIPCPRHRLPRLNQDTGKLDMSYSKFKSKDLSKLGHLIIKIAELLRVLEVRREKKDGDDYIECNNMTIINLVLKLLGPTHERSLTVIMLIIQVIGSVVAFGIRYHLVQMPPKKRNRKSPLVLECEWGLCQEVFHEMEAFCKHVEDHMHTLNTTEEEAAEGVHSCLWRECGFCSSEGLEELRRHVFFHSFHTKLKQLGQQVLDTQPELNKCTIGMGRNLIPDIPDNFVCLWEDCEQQSFENPEWFYRHVEMHSLCVDVPAGDCEFSVRCGWKDCEATAKGRPKLKEHLRSHTQEKITACPGCGGMYASNTKLFDHIMRQSALEGLGRFQCSHCSKRFATERLLRDHMRNHVSHYKCPLCDMTCPTPSSLRNHIKYRHSTEKPYSCEYCEYSCKNQVDLRKHLDSHSSEPAFHCDVPACDFTSRSFSTMKKHHKKEHQGDFIARYKCHVCEQCFTRGNNLTVHLHKKHQFKWPSGHPRFRYKEHEDGFMRLQLIRYESVELTEQLMREKHKQHSDDEGLVGEQVELRGVVVEEQRPEDESSEEGMLYVLSDLSSGDMAVILPLSDSTQEPGLTDWTGKEEGSGEIEWIPQPEFKDYTYWSGTAPICVGGCRARHQEVRRDQCGDSSCCWIGYKSLCRVNCGRPSVDYNGAAYGNDWWVGSVVRYTCRPGFLLLGNSTRSCLPNGLWTPKPSCLRMCKKGLIEISEAELNGTCSSTCAYKSYYGPPKQGCTRIDNCKKKETGWKRFFAQCVPCICDCSLSCATAG</sequence>
<dbReference type="InterPro" id="IPR000436">
    <property type="entry name" value="Sushi_SCR_CCP_dom"/>
</dbReference>
<dbReference type="CDD" id="cd00033">
    <property type="entry name" value="CCP"/>
    <property type="match status" value="1"/>
</dbReference>
<dbReference type="Pfam" id="PF21383">
    <property type="entry name" value="DPAGT1_ins"/>
    <property type="match status" value="1"/>
</dbReference>
<evidence type="ECO:0000313" key="27">
    <source>
        <dbReference type="EMBL" id="CAL1573618.1"/>
    </source>
</evidence>
<keyword evidence="28" id="KW-1185">Reference proteome</keyword>
<evidence type="ECO:0000256" key="12">
    <source>
        <dbReference type="ARBA" id="ARBA00022824"/>
    </source>
</evidence>
<dbReference type="InterPro" id="IPR033895">
    <property type="entry name" value="GPT"/>
</dbReference>
<dbReference type="PANTHER" id="PTHR10571:SF0">
    <property type="entry name" value="UDP-N-ACETYLGLUCOSAMINE--DOLICHYL-PHOSPHATE N-ACETYLGLUCOSAMINEPHOSPHOTRANSFERASE"/>
    <property type="match status" value="1"/>
</dbReference>
<keyword evidence="13" id="KW-0460">Magnesium</keyword>
<evidence type="ECO:0000256" key="17">
    <source>
        <dbReference type="ARBA" id="ARBA00023180"/>
    </source>
</evidence>
<evidence type="ECO:0000256" key="10">
    <source>
        <dbReference type="ARBA" id="ARBA00022692"/>
    </source>
</evidence>
<proteinExistence type="inferred from homology"/>
<feature type="domain" description="C2H2-type" evidence="25">
    <location>
        <begin position="741"/>
        <end position="769"/>
    </location>
</feature>
<evidence type="ECO:0000256" key="3">
    <source>
        <dbReference type="ARBA" id="ARBA00004922"/>
    </source>
</evidence>
<evidence type="ECO:0000256" key="15">
    <source>
        <dbReference type="ARBA" id="ARBA00023136"/>
    </source>
</evidence>
<evidence type="ECO:0000256" key="4">
    <source>
        <dbReference type="ARBA" id="ARBA00009317"/>
    </source>
</evidence>
<comment type="subcellular location">
    <subcellularLocation>
        <location evidence="2">Endoplasmic reticulum membrane</location>
        <topology evidence="2">Multi-pass membrane protein</topology>
    </subcellularLocation>
</comment>
<feature type="transmembrane region" description="Helical" evidence="24">
    <location>
        <begin position="63"/>
        <end position="86"/>
    </location>
</feature>
<dbReference type="Gene3D" id="3.30.160.60">
    <property type="entry name" value="Classic Zinc Finger"/>
    <property type="match status" value="4"/>
</dbReference>
<dbReference type="InterPro" id="IPR048439">
    <property type="entry name" value="DPAGT1_ins"/>
</dbReference>
<evidence type="ECO:0000256" key="24">
    <source>
        <dbReference type="SAM" id="Phobius"/>
    </source>
</evidence>
<dbReference type="InterPro" id="IPR035976">
    <property type="entry name" value="Sushi/SCR/CCP_sf"/>
</dbReference>
<dbReference type="Gene3D" id="2.10.70.10">
    <property type="entry name" value="Complement Module, domain 1"/>
    <property type="match status" value="1"/>
</dbReference>